<dbReference type="InterPro" id="IPR007253">
    <property type="entry name" value="Cell_wall-bd_2"/>
</dbReference>
<accession>A0A6M0T1I0</accession>
<evidence type="ECO:0000313" key="3">
    <source>
        <dbReference type="Proteomes" id="UP000473089"/>
    </source>
</evidence>
<comment type="caution">
    <text evidence="2">The sequence shown here is derived from an EMBL/GenBank/DDBJ whole genome shotgun (WGS) entry which is preliminary data.</text>
</comment>
<dbReference type="Proteomes" id="UP000473089">
    <property type="component" value="Unassembled WGS sequence"/>
</dbReference>
<name>A0A6M0T1I0_CLOBO</name>
<dbReference type="InterPro" id="IPR051922">
    <property type="entry name" value="Bact_Sporulation_Assoc"/>
</dbReference>
<proteinExistence type="predicted"/>
<keyword evidence="1" id="KW-1133">Transmembrane helix</keyword>
<dbReference type="GO" id="GO:0030288">
    <property type="term" value="C:outer membrane-bounded periplasmic space"/>
    <property type="evidence" value="ECO:0007669"/>
    <property type="project" value="TreeGrafter"/>
</dbReference>
<feature type="transmembrane region" description="Helical" evidence="1">
    <location>
        <begin position="12"/>
        <end position="32"/>
    </location>
</feature>
<protein>
    <submittedName>
        <fullName evidence="2">Cell wall-binding repeat-containing protein</fullName>
    </submittedName>
</protein>
<evidence type="ECO:0000256" key="1">
    <source>
        <dbReference type="SAM" id="Phobius"/>
    </source>
</evidence>
<reference evidence="2 3" key="1">
    <citation type="submission" date="2019-02" db="EMBL/GenBank/DDBJ databases">
        <title>Genome sequencing of Clostridium botulinum clinical isolates.</title>
        <authorList>
            <person name="Brunt J."/>
            <person name="Van Vliet A.H.M."/>
            <person name="Stringer S.C."/>
            <person name="Grant K.A."/>
            <person name="Carter A.C."/>
            <person name="Peck M.W."/>
        </authorList>
    </citation>
    <scope>NUCLEOTIDE SEQUENCE [LARGE SCALE GENOMIC DNA]</scope>
    <source>
        <strain evidence="2 3">R1125/03</strain>
    </source>
</reference>
<dbReference type="EMBL" id="SGJP01000037">
    <property type="protein sequence ID" value="NFA61638.1"/>
    <property type="molecule type" value="Genomic_DNA"/>
</dbReference>
<sequence length="414" mass="47518">MITNEDLNNRYKITLTIIFIISFFLIGLIFFYKPNYNENKVSMNDKSKVNIKNENNYQRVTANTVRIEGNDLYETCASISQIIYPSTFREDRPNAVILVRSDKVEDAMLCPRITHDPINAPILFTEENAIPESTLKEMDRLNPKGLFVDANVKIILVGDMGQEIKNTLNQKNLKYRHIKGENIYDLSLNIDNYLAAFNGDHKDVVIIAPKEKPEYALAQTSWNAYKGEGFFFVEKNKVPEPVKKALKARYGGAYIYILGDENDISNGVKRELTKYGHVERIPNGENIYNQAVSFANYKDIGKNFSWWFSKRNRDFGWGITQPGHNFIFVNPDNWQVAVASSVLSNKGKHGPMLLVYKNSVPEKLKDYLYNVKPSYISSQANNNNHGWIIGSNDYISDINQIIIDNLLEEERSRL</sequence>
<keyword evidence="1" id="KW-0472">Membrane</keyword>
<dbReference type="AlphaFoldDB" id="A0A6M0T1I0"/>
<dbReference type="PANTHER" id="PTHR30032:SF4">
    <property type="entry name" value="AMIDASE ENHANCER"/>
    <property type="match status" value="1"/>
</dbReference>
<dbReference type="PANTHER" id="PTHR30032">
    <property type="entry name" value="N-ACETYLMURAMOYL-L-ALANINE AMIDASE-RELATED"/>
    <property type="match status" value="1"/>
</dbReference>
<evidence type="ECO:0000313" key="2">
    <source>
        <dbReference type="EMBL" id="NFA61638.1"/>
    </source>
</evidence>
<keyword evidence="1" id="KW-0812">Transmembrane</keyword>
<organism evidence="2 3">
    <name type="scientific">Clostridium botulinum</name>
    <dbReference type="NCBI Taxonomy" id="1491"/>
    <lineage>
        <taxon>Bacteria</taxon>
        <taxon>Bacillati</taxon>
        <taxon>Bacillota</taxon>
        <taxon>Clostridia</taxon>
        <taxon>Eubacteriales</taxon>
        <taxon>Clostridiaceae</taxon>
        <taxon>Clostridium</taxon>
    </lineage>
</organism>
<dbReference type="Pfam" id="PF04122">
    <property type="entry name" value="CW_binding_2"/>
    <property type="match status" value="1"/>
</dbReference>
<gene>
    <name evidence="2" type="ORF">EXM42_14970</name>
</gene>